<dbReference type="InterPro" id="IPR019734">
    <property type="entry name" value="TPR_rpt"/>
</dbReference>
<proteinExistence type="predicted"/>
<organism evidence="2 3">
    <name type="scientific">Amycolatopsis regifaucium</name>
    <dbReference type="NCBI Taxonomy" id="546365"/>
    <lineage>
        <taxon>Bacteria</taxon>
        <taxon>Bacillati</taxon>
        <taxon>Actinomycetota</taxon>
        <taxon>Actinomycetes</taxon>
        <taxon>Pseudonocardiales</taxon>
        <taxon>Pseudonocardiaceae</taxon>
        <taxon>Amycolatopsis</taxon>
    </lineage>
</organism>
<dbReference type="Pfam" id="PF13432">
    <property type="entry name" value="TPR_16"/>
    <property type="match status" value="1"/>
</dbReference>
<dbReference type="PANTHER" id="PTHR12558:SF13">
    <property type="entry name" value="CELL DIVISION CYCLE PROTEIN 27 HOMOLOG"/>
    <property type="match status" value="1"/>
</dbReference>
<sequence length="273" mass="30618">MSDHDLTRRGVELRHEDRHEEAVRTLREAVAAGEPDAPRELAYALLGTERPREAVKMLKRAIKSGRVDLYGLLGSIAAELGEVKVAEKAYRNAIEKGDVEALNDYAVFLQDEERFDEAREVLQRSAELGDTLAPGNLVVLYSEDLDDPATAAKVGERYLGPRSPGVYAALAAVYARLGRLGEAEGLFRQAIELDAPRIHQRYARFLWRYREDLKAAEEEFWEGFNHDEEGWSSGLGEFLLGQGRVDEARAVLERGLAWGDLAARDLLEDLNQR</sequence>
<dbReference type="InterPro" id="IPR011717">
    <property type="entry name" value="TPR-4"/>
</dbReference>
<dbReference type="EMBL" id="LQCI01000052">
    <property type="protein sequence ID" value="KZB79173.1"/>
    <property type="molecule type" value="Genomic_DNA"/>
</dbReference>
<accession>A0A154M3S2</accession>
<dbReference type="SUPFAM" id="SSF81901">
    <property type="entry name" value="HCP-like"/>
    <property type="match status" value="2"/>
</dbReference>
<dbReference type="Gene3D" id="1.25.40.10">
    <property type="entry name" value="Tetratricopeptide repeat domain"/>
    <property type="match status" value="2"/>
</dbReference>
<evidence type="ECO:0000313" key="2">
    <source>
        <dbReference type="EMBL" id="KZB79173.1"/>
    </source>
</evidence>
<dbReference type="Proteomes" id="UP000076321">
    <property type="component" value="Unassembled WGS sequence"/>
</dbReference>
<name>A0A154M3S2_9PSEU</name>
<comment type="caution">
    <text evidence="2">The sequence shown here is derived from an EMBL/GenBank/DDBJ whole genome shotgun (WGS) entry which is preliminary data.</text>
</comment>
<evidence type="ECO:0000313" key="3">
    <source>
        <dbReference type="Proteomes" id="UP000076321"/>
    </source>
</evidence>
<dbReference type="SMART" id="SM00028">
    <property type="entry name" value="TPR"/>
    <property type="match status" value="3"/>
</dbReference>
<dbReference type="GO" id="GO:0042802">
    <property type="term" value="F:identical protein binding"/>
    <property type="evidence" value="ECO:0007669"/>
    <property type="project" value="InterPro"/>
</dbReference>
<dbReference type="Pfam" id="PF13374">
    <property type="entry name" value="TPR_10"/>
    <property type="match status" value="1"/>
</dbReference>
<dbReference type="PROSITE" id="PS50005">
    <property type="entry name" value="TPR"/>
    <property type="match status" value="1"/>
</dbReference>
<dbReference type="PANTHER" id="PTHR12558">
    <property type="entry name" value="CELL DIVISION CYCLE 16,23,27"/>
    <property type="match status" value="1"/>
</dbReference>
<feature type="repeat" description="TPR" evidence="1">
    <location>
        <begin position="164"/>
        <end position="197"/>
    </location>
</feature>
<dbReference type="AlphaFoldDB" id="A0A154M3S2"/>
<dbReference type="Pfam" id="PF07721">
    <property type="entry name" value="TPR_4"/>
    <property type="match status" value="1"/>
</dbReference>
<evidence type="ECO:0000256" key="1">
    <source>
        <dbReference type="PROSITE-ProRule" id="PRU00339"/>
    </source>
</evidence>
<keyword evidence="1" id="KW-0802">TPR repeat</keyword>
<evidence type="ECO:0008006" key="4">
    <source>
        <dbReference type="Google" id="ProtNLM"/>
    </source>
</evidence>
<dbReference type="InterPro" id="IPR011990">
    <property type="entry name" value="TPR-like_helical_dom_sf"/>
</dbReference>
<reference evidence="2 3" key="1">
    <citation type="submission" date="2015-12" db="EMBL/GenBank/DDBJ databases">
        <title>Amycolatopsis regifaucium genome sequencing and assembly.</title>
        <authorList>
            <person name="Mayilraj S."/>
        </authorList>
    </citation>
    <scope>NUCLEOTIDE SEQUENCE [LARGE SCALE GENOMIC DNA]</scope>
    <source>
        <strain evidence="2 3">GY080</strain>
    </source>
</reference>
<protein>
    <recommendedName>
        <fullName evidence="4">Tetratrico peptide repeat group 5 domain-containing protein</fullName>
    </recommendedName>
</protein>
<gene>
    <name evidence="2" type="ORF">AVL48_16335</name>
</gene>
<dbReference type="RefSeq" id="WP_061981060.1">
    <property type="nucleotide sequence ID" value="NZ_FOPQ01000002.1"/>
</dbReference>